<dbReference type="OrthoDB" id="103819at2759"/>
<dbReference type="GO" id="GO:0003713">
    <property type="term" value="F:transcription coactivator activity"/>
    <property type="evidence" value="ECO:0007669"/>
    <property type="project" value="TreeGrafter"/>
</dbReference>
<evidence type="ECO:0000256" key="8">
    <source>
        <dbReference type="SAM" id="MobiDB-lite"/>
    </source>
</evidence>
<protein>
    <recommendedName>
        <fullName evidence="3">Mediator of RNA polymerase II transcription subunit 13</fullName>
    </recommendedName>
</protein>
<dbReference type="GO" id="GO:0016592">
    <property type="term" value="C:mediator complex"/>
    <property type="evidence" value="ECO:0007669"/>
    <property type="project" value="TreeGrafter"/>
</dbReference>
<keyword evidence="4" id="KW-0678">Repressor</keyword>
<evidence type="ECO:0000256" key="3">
    <source>
        <dbReference type="ARBA" id="ARBA00019618"/>
    </source>
</evidence>
<comment type="subcellular location">
    <subcellularLocation>
        <location evidence="1">Nucleus</location>
    </subcellularLocation>
</comment>
<dbReference type="PANTHER" id="PTHR48249:SF3">
    <property type="entry name" value="MEDIATOR OF RNA POLYMERASE II TRANSCRIPTION SUBUNIT 13"/>
    <property type="match status" value="1"/>
</dbReference>
<keyword evidence="5" id="KW-0805">Transcription regulation</keyword>
<sequence length="390" mass="40178">MEAPAALVGFEGDWLAVQPSALPHWDKLSLEPYGPTKAAEFHVLCPEQHASAARMFAKDITAAFTALQLGSHTPARTPSHLHAIDGVIPVPLDPGQGPPQPAGPSGTEDATGGAGVPSWLPFARRPDRMVVRSAILGFRSNHAPSSVGSEGGWEPQEPCFRPRQPEAARCPASCPQAQPPSQAQPSQNLNFWRNLRHVGRQLQRHLLLPQQPVPRPGGGPSVATASGASLGAGSDAGEVLGLAPTSLVVYVVPPTESPGDVARALLEVAACLGPATPSARGQQARPPCGMDRPGPGQARREGVTAERGASSPPELPAPCSAGSTCGYAEQGGWAADVEDSAILARLGGAAKHLYRCSSGFAAAQLSPQLDLPGSPATEVTLQASLLLVSA</sequence>
<gene>
    <name evidence="9" type="ORF">HYH03_017808</name>
</gene>
<feature type="region of interest" description="Disordered" evidence="8">
    <location>
        <begin position="276"/>
        <end position="321"/>
    </location>
</feature>
<evidence type="ECO:0000313" key="10">
    <source>
        <dbReference type="Proteomes" id="UP000612055"/>
    </source>
</evidence>
<reference evidence="9" key="1">
    <citation type="journal article" date="2020" name="bioRxiv">
        <title>Comparative genomics of Chlamydomonas.</title>
        <authorList>
            <person name="Craig R.J."/>
            <person name="Hasan A.R."/>
            <person name="Ness R.W."/>
            <person name="Keightley P.D."/>
        </authorList>
    </citation>
    <scope>NUCLEOTIDE SEQUENCE</scope>
    <source>
        <strain evidence="9">CCAP 11/70</strain>
    </source>
</reference>
<proteinExistence type="inferred from homology"/>
<keyword evidence="7" id="KW-0539">Nucleus</keyword>
<name>A0A835XLQ9_9CHLO</name>
<keyword evidence="6" id="KW-0804">Transcription</keyword>
<comment type="caution">
    <text evidence="9">The sequence shown here is derived from an EMBL/GenBank/DDBJ whole genome shotgun (WGS) entry which is preliminary data.</text>
</comment>
<dbReference type="EMBL" id="JAEHOE010000181">
    <property type="protein sequence ID" value="KAG2483305.1"/>
    <property type="molecule type" value="Genomic_DNA"/>
</dbReference>
<feature type="region of interest" description="Disordered" evidence="8">
    <location>
        <begin position="142"/>
        <end position="186"/>
    </location>
</feature>
<dbReference type="InterPro" id="IPR051139">
    <property type="entry name" value="Mediator_complx_sub13"/>
</dbReference>
<comment type="similarity">
    <text evidence="2">Belongs to the Mediator complex subunit 13 family.</text>
</comment>
<evidence type="ECO:0000256" key="4">
    <source>
        <dbReference type="ARBA" id="ARBA00022491"/>
    </source>
</evidence>
<evidence type="ECO:0000256" key="2">
    <source>
        <dbReference type="ARBA" id="ARBA00009354"/>
    </source>
</evidence>
<accession>A0A835XLQ9</accession>
<keyword evidence="10" id="KW-1185">Reference proteome</keyword>
<feature type="region of interest" description="Disordered" evidence="8">
    <location>
        <begin position="210"/>
        <end position="229"/>
    </location>
</feature>
<feature type="compositionally biased region" description="Low complexity" evidence="8">
    <location>
        <begin position="167"/>
        <end position="186"/>
    </location>
</feature>
<dbReference type="Proteomes" id="UP000612055">
    <property type="component" value="Unassembled WGS sequence"/>
</dbReference>
<evidence type="ECO:0000256" key="5">
    <source>
        <dbReference type="ARBA" id="ARBA00023015"/>
    </source>
</evidence>
<dbReference type="GO" id="GO:0045944">
    <property type="term" value="P:positive regulation of transcription by RNA polymerase II"/>
    <property type="evidence" value="ECO:0007669"/>
    <property type="project" value="TreeGrafter"/>
</dbReference>
<dbReference type="PANTHER" id="PTHR48249">
    <property type="entry name" value="MEDIATOR OF RNA POLYMERASE II TRANSCRIPTION SUBUNIT 13"/>
    <property type="match status" value="1"/>
</dbReference>
<organism evidence="9 10">
    <name type="scientific">Edaphochlamys debaryana</name>
    <dbReference type="NCBI Taxonomy" id="47281"/>
    <lineage>
        <taxon>Eukaryota</taxon>
        <taxon>Viridiplantae</taxon>
        <taxon>Chlorophyta</taxon>
        <taxon>core chlorophytes</taxon>
        <taxon>Chlorophyceae</taxon>
        <taxon>CS clade</taxon>
        <taxon>Chlamydomonadales</taxon>
        <taxon>Chlamydomonadales incertae sedis</taxon>
        <taxon>Edaphochlamys</taxon>
    </lineage>
</organism>
<evidence type="ECO:0000256" key="1">
    <source>
        <dbReference type="ARBA" id="ARBA00004123"/>
    </source>
</evidence>
<evidence type="ECO:0000256" key="6">
    <source>
        <dbReference type="ARBA" id="ARBA00023163"/>
    </source>
</evidence>
<feature type="region of interest" description="Disordered" evidence="8">
    <location>
        <begin position="90"/>
        <end position="113"/>
    </location>
</feature>
<evidence type="ECO:0000256" key="7">
    <source>
        <dbReference type="ARBA" id="ARBA00023242"/>
    </source>
</evidence>
<evidence type="ECO:0000313" key="9">
    <source>
        <dbReference type="EMBL" id="KAG2483305.1"/>
    </source>
</evidence>
<dbReference type="AlphaFoldDB" id="A0A835XLQ9"/>